<name>A0A1G8W921_9PSED</name>
<keyword evidence="4" id="KW-1185">Reference proteome</keyword>
<evidence type="ECO:0000256" key="2">
    <source>
        <dbReference type="SAM" id="SignalP"/>
    </source>
</evidence>
<accession>A0A1G8W921</accession>
<reference evidence="3 4" key="1">
    <citation type="submission" date="2016-10" db="EMBL/GenBank/DDBJ databases">
        <authorList>
            <person name="de Groot N.N."/>
        </authorList>
    </citation>
    <scope>NUCLEOTIDE SEQUENCE [LARGE SCALE GENOMIC DNA]</scope>
    <source>
        <strain evidence="3 4">JCM 21544</strain>
    </source>
</reference>
<feature type="chain" id="PRO_5011787311" evidence="2">
    <location>
        <begin position="27"/>
        <end position="104"/>
    </location>
</feature>
<proteinExistence type="predicted"/>
<protein>
    <submittedName>
        <fullName evidence="3">Uncharacterized protein</fullName>
    </submittedName>
</protein>
<gene>
    <name evidence="3" type="ORF">SAMN05216186_102504</name>
</gene>
<dbReference type="AlphaFoldDB" id="A0A1G8W921"/>
<dbReference type="RefSeq" id="WP_084334502.1">
    <property type="nucleotide sequence ID" value="NZ_FNFD01000002.1"/>
</dbReference>
<keyword evidence="2" id="KW-0732">Signal</keyword>
<evidence type="ECO:0000313" key="3">
    <source>
        <dbReference type="EMBL" id="SDJ74673.1"/>
    </source>
</evidence>
<organism evidence="3 4">
    <name type="scientific">Pseudomonas indica</name>
    <dbReference type="NCBI Taxonomy" id="137658"/>
    <lineage>
        <taxon>Bacteria</taxon>
        <taxon>Pseudomonadati</taxon>
        <taxon>Pseudomonadota</taxon>
        <taxon>Gammaproteobacteria</taxon>
        <taxon>Pseudomonadales</taxon>
        <taxon>Pseudomonadaceae</taxon>
        <taxon>Pseudomonas</taxon>
    </lineage>
</organism>
<evidence type="ECO:0000313" key="4">
    <source>
        <dbReference type="Proteomes" id="UP000198706"/>
    </source>
</evidence>
<dbReference type="STRING" id="137658.SAMN05216186_102504"/>
<feature type="region of interest" description="Disordered" evidence="1">
    <location>
        <begin position="83"/>
        <end position="104"/>
    </location>
</feature>
<sequence>MLRHALPELWALACIPLLSLSASIHAEPDPRDAGAAVPEAVYRSPLADYRRFEEPAEVADWRATNDTVGRIGGWRTYAMEAYQEDAAEPETGAESSGHSGHMQH</sequence>
<evidence type="ECO:0000256" key="1">
    <source>
        <dbReference type="SAM" id="MobiDB-lite"/>
    </source>
</evidence>
<dbReference type="Proteomes" id="UP000198706">
    <property type="component" value="Unassembled WGS sequence"/>
</dbReference>
<dbReference type="EMBL" id="FNFD01000002">
    <property type="protein sequence ID" value="SDJ74673.1"/>
    <property type="molecule type" value="Genomic_DNA"/>
</dbReference>
<feature type="signal peptide" evidence="2">
    <location>
        <begin position="1"/>
        <end position="26"/>
    </location>
</feature>